<dbReference type="AlphaFoldDB" id="A0A485LD97"/>
<dbReference type="OrthoDB" id="196867at2759"/>
<organism evidence="4 5">
    <name type="scientific">Aphanomyces stellatus</name>
    <dbReference type="NCBI Taxonomy" id="120398"/>
    <lineage>
        <taxon>Eukaryota</taxon>
        <taxon>Sar</taxon>
        <taxon>Stramenopiles</taxon>
        <taxon>Oomycota</taxon>
        <taxon>Saprolegniomycetes</taxon>
        <taxon>Saprolegniales</taxon>
        <taxon>Verrucalvaceae</taxon>
        <taxon>Aphanomyces</taxon>
    </lineage>
</organism>
<proteinExistence type="predicted"/>
<reference evidence="4 5" key="1">
    <citation type="submission" date="2019-03" db="EMBL/GenBank/DDBJ databases">
        <authorList>
            <person name="Gaulin E."/>
            <person name="Dumas B."/>
        </authorList>
    </citation>
    <scope>NUCLEOTIDE SEQUENCE [LARGE SCALE GENOMIC DNA]</scope>
    <source>
        <strain evidence="4">CBS 568.67</strain>
    </source>
</reference>
<feature type="region of interest" description="Disordered" evidence="2">
    <location>
        <begin position="303"/>
        <end position="322"/>
    </location>
</feature>
<accession>A0A485LD97</accession>
<evidence type="ECO:0000256" key="2">
    <source>
        <dbReference type="SAM" id="MobiDB-lite"/>
    </source>
</evidence>
<keyword evidence="1" id="KW-0175">Coiled coil</keyword>
<feature type="compositionally biased region" description="Basic and acidic residues" evidence="2">
    <location>
        <begin position="523"/>
        <end position="542"/>
    </location>
</feature>
<feature type="compositionally biased region" description="Low complexity" evidence="2">
    <location>
        <begin position="306"/>
        <end position="321"/>
    </location>
</feature>
<evidence type="ECO:0000313" key="5">
    <source>
        <dbReference type="Proteomes" id="UP000332933"/>
    </source>
</evidence>
<dbReference type="Proteomes" id="UP000332933">
    <property type="component" value="Unassembled WGS sequence"/>
</dbReference>
<protein>
    <submittedName>
        <fullName evidence="4">Aste57867_19404 protein</fullName>
    </submittedName>
</protein>
<evidence type="ECO:0000256" key="1">
    <source>
        <dbReference type="SAM" id="Coils"/>
    </source>
</evidence>
<gene>
    <name evidence="4" type="primary">Aste57867_19404</name>
    <name evidence="3" type="ORF">As57867_019340</name>
    <name evidence="4" type="ORF">ASTE57867_19404</name>
</gene>
<evidence type="ECO:0000313" key="4">
    <source>
        <dbReference type="EMBL" id="VFT96118.1"/>
    </source>
</evidence>
<feature type="region of interest" description="Disordered" evidence="2">
    <location>
        <begin position="521"/>
        <end position="542"/>
    </location>
</feature>
<feature type="coiled-coil region" evidence="1">
    <location>
        <begin position="252"/>
        <end position="279"/>
    </location>
</feature>
<sequence length="542" mass="61325">MRSKALAKASTSGKQAVEDTKKLLTDRGAYISFLEIQLERVSAACLHTQSLESQIHDMHVQLEATDAKITTVTKLLKMHQQHTGDLMQSNTQDIGTMQSLIETIRDTVTTHGTQLRRLDARQCDVDEAVHSIEMKLRCEIDTSRLSAENALETMELHVQRYHTLHEAQQHKWQALTTAQEELERDVGLVEARCQTHTDTAIGHFRDDLSAGTAALDAARAEADDKIKRMRQSVEQHCAVEVARAACAVDAKLESMDQAATLLQDQVQRTQQKLAQLGQKHHDDCRLLNATILSLQGELEEHTATHGRGVSARATSGGASTAHTEARVLQLERDYKICREGLEYLRHVMETFETAQMTLTDEWNVKLTQLEATSKGAAPQHEATQEETWRREMEDAVHATERRLVAEWCRKEEGWWKAVAALELQVPLLRDKVQCLMERSKENDPVLIDGVGKSLARVHRLERKMQRVSENMQTLYTLVEMAIPQKEKALGEFQASVMDELTRVRDAIKYIMDTMHKTSVTPLPREEAVGRRRSVKGDKVKTR</sequence>
<reference evidence="3" key="2">
    <citation type="submission" date="2019-06" db="EMBL/GenBank/DDBJ databases">
        <title>Genomics analysis of Aphanomyces spp. identifies a new class of oomycete effector associated with host adaptation.</title>
        <authorList>
            <person name="Gaulin E."/>
        </authorList>
    </citation>
    <scope>NUCLEOTIDE SEQUENCE</scope>
    <source>
        <strain evidence="3">CBS 578.67</strain>
    </source>
</reference>
<dbReference type="EMBL" id="VJMH01006520">
    <property type="protein sequence ID" value="KAF0689132.1"/>
    <property type="molecule type" value="Genomic_DNA"/>
</dbReference>
<dbReference type="EMBL" id="CAADRA010006541">
    <property type="protein sequence ID" value="VFT96118.1"/>
    <property type="molecule type" value="Genomic_DNA"/>
</dbReference>
<name>A0A485LD97_9STRA</name>
<evidence type="ECO:0000313" key="3">
    <source>
        <dbReference type="EMBL" id="KAF0689132.1"/>
    </source>
</evidence>
<keyword evidence="5" id="KW-1185">Reference proteome</keyword>